<protein>
    <recommendedName>
        <fullName evidence="3">Membrane-associated protease 1</fullName>
    </recommendedName>
</protein>
<evidence type="ECO:0000313" key="2">
    <source>
        <dbReference type="Proteomes" id="UP000005850"/>
    </source>
</evidence>
<dbReference type="Proteomes" id="UP000005850">
    <property type="component" value="Chromosome"/>
</dbReference>
<gene>
    <name evidence="1" type="ORF">BRLA_c011280</name>
</gene>
<organism evidence="1 2">
    <name type="scientific">Brevibacillus laterosporus LMG 15441</name>
    <dbReference type="NCBI Taxonomy" id="1042163"/>
    <lineage>
        <taxon>Bacteria</taxon>
        <taxon>Bacillati</taxon>
        <taxon>Bacillota</taxon>
        <taxon>Bacilli</taxon>
        <taxon>Bacillales</taxon>
        <taxon>Paenibacillaceae</taxon>
        <taxon>Brevibacillus</taxon>
    </lineage>
</organism>
<dbReference type="HOGENOM" id="CLU_127518_0_0_9"/>
<proteinExistence type="predicted"/>
<evidence type="ECO:0000313" key="1">
    <source>
        <dbReference type="EMBL" id="AIG25468.1"/>
    </source>
</evidence>
<reference evidence="1 2" key="1">
    <citation type="journal article" date="2011" name="J. Bacteriol.">
        <title>Genome sequence of Brevibacillus laterosporus LMG 15441, a pathogen of invertebrates.</title>
        <authorList>
            <person name="Djukic M."/>
            <person name="Poehlein A."/>
            <person name="Thurmer A."/>
            <person name="Daniel R."/>
        </authorList>
    </citation>
    <scope>NUCLEOTIDE SEQUENCE [LARGE SCALE GENOMIC DNA]</scope>
    <source>
        <strain evidence="1 2">LMG 15441</strain>
    </source>
</reference>
<dbReference type="EMBL" id="CP007806">
    <property type="protein sequence ID" value="AIG25468.1"/>
    <property type="molecule type" value="Genomic_DNA"/>
</dbReference>
<dbReference type="STRING" id="1042163.BRLA_c011280"/>
<dbReference type="KEGG" id="blr:BRLA_c011280"/>
<evidence type="ECO:0008006" key="3">
    <source>
        <dbReference type="Google" id="ProtNLM"/>
    </source>
</evidence>
<dbReference type="AlphaFoldDB" id="A0A075R2N3"/>
<name>A0A075R2N3_BRELA</name>
<accession>A0A075R2N3</accession>
<sequence>MSFLKRMVEAVFQKISSIHKSSRPKLGVRAIFSNPKEVLFMGFRLKVEGAETIELGMDNIQTVRYETDTPDDSNARSTDVGTTLRMTGKIITSTDGDSADDTMKLALWSLVPAEKADCYRKVTLEVIAADQVVRKIHMPNAFVVDYTERFGDTEGVGEFTLYIKQKKDKTEFTKIEGGYAV</sequence>
<dbReference type="eggNOG" id="ENOG50316XK">
    <property type="taxonomic scope" value="Bacteria"/>
</dbReference>
<keyword evidence="2" id="KW-1185">Reference proteome</keyword>